<organism evidence="2 3">
    <name type="scientific">Sporothrix curviconia</name>
    <dbReference type="NCBI Taxonomy" id="1260050"/>
    <lineage>
        <taxon>Eukaryota</taxon>
        <taxon>Fungi</taxon>
        <taxon>Dikarya</taxon>
        <taxon>Ascomycota</taxon>
        <taxon>Pezizomycotina</taxon>
        <taxon>Sordariomycetes</taxon>
        <taxon>Sordariomycetidae</taxon>
        <taxon>Ophiostomatales</taxon>
        <taxon>Ophiostomataceae</taxon>
        <taxon>Sporothrix</taxon>
    </lineage>
</organism>
<dbReference type="Proteomes" id="UP001642405">
    <property type="component" value="Unassembled WGS sequence"/>
</dbReference>
<feature type="compositionally biased region" description="Acidic residues" evidence="1">
    <location>
        <begin position="170"/>
        <end position="188"/>
    </location>
</feature>
<name>A0ABP0BGU9_9PEZI</name>
<evidence type="ECO:0000313" key="3">
    <source>
        <dbReference type="Proteomes" id="UP001642405"/>
    </source>
</evidence>
<reference evidence="2 3" key="1">
    <citation type="submission" date="2024-01" db="EMBL/GenBank/DDBJ databases">
        <authorList>
            <person name="Allen C."/>
            <person name="Tagirdzhanova G."/>
        </authorList>
    </citation>
    <scope>NUCLEOTIDE SEQUENCE [LARGE SCALE GENOMIC DNA]</scope>
</reference>
<feature type="compositionally biased region" description="Polar residues" evidence="1">
    <location>
        <begin position="40"/>
        <end position="57"/>
    </location>
</feature>
<accession>A0ABP0BGU9</accession>
<feature type="compositionally biased region" description="Basic and acidic residues" evidence="1">
    <location>
        <begin position="153"/>
        <end position="169"/>
    </location>
</feature>
<dbReference type="EC" id="3.6.1.5" evidence="2"/>
<proteinExistence type="predicted"/>
<feature type="region of interest" description="Disordered" evidence="1">
    <location>
        <begin position="1"/>
        <end position="57"/>
    </location>
</feature>
<keyword evidence="3" id="KW-1185">Reference proteome</keyword>
<protein>
    <submittedName>
        <fullName evidence="2">Golgi apyrase</fullName>
        <ecNumber evidence="2">3.6.1.5</ecNumber>
    </submittedName>
</protein>
<evidence type="ECO:0000256" key="1">
    <source>
        <dbReference type="SAM" id="MobiDB-lite"/>
    </source>
</evidence>
<dbReference type="GO" id="GO:0004050">
    <property type="term" value="F:apyrase activity"/>
    <property type="evidence" value="ECO:0007669"/>
    <property type="project" value="UniProtKB-EC"/>
</dbReference>
<sequence length="295" mass="32356">MSSTGSDDTLPPYPDSLGSSRSSSPIPTLMRGLSFPLQGSDRSASTSPTPSIKSMTETEWLDAVRNRSFQLYRLAQRKPIPMVIPRIIRVPLDVDDDDNGAKIAGEADGDSDSDSDADDNGNDGCLKASTKPEAELAERVSLLFQRLSMSITAHDKTNPAEKEKNGDPEKEVEEETDEETDEEKEGECEPQMTTWKDPGQLEKFLGRCAEGWEMQKRYMVQQKQMLHAMEKMCKRVLAAEDENALLVWYVNHLKGSSTEPITADASASVLQEAQAAVLNIAATSMKAPTASAEEP</sequence>
<evidence type="ECO:0000313" key="2">
    <source>
        <dbReference type="EMBL" id="CAK7218459.1"/>
    </source>
</evidence>
<dbReference type="EMBL" id="CAWUHB010000015">
    <property type="protein sequence ID" value="CAK7218459.1"/>
    <property type="molecule type" value="Genomic_DNA"/>
</dbReference>
<feature type="compositionally biased region" description="Acidic residues" evidence="1">
    <location>
        <begin position="107"/>
        <end position="121"/>
    </location>
</feature>
<feature type="compositionally biased region" description="Low complexity" evidence="1">
    <location>
        <begin position="15"/>
        <end position="27"/>
    </location>
</feature>
<keyword evidence="2" id="KW-0378">Hydrolase</keyword>
<feature type="region of interest" description="Disordered" evidence="1">
    <location>
        <begin position="93"/>
        <end position="132"/>
    </location>
</feature>
<gene>
    <name evidence="2" type="primary">YND1_2</name>
    <name evidence="2" type="ORF">SCUCBS95973_003492</name>
</gene>
<feature type="region of interest" description="Disordered" evidence="1">
    <location>
        <begin position="151"/>
        <end position="194"/>
    </location>
</feature>
<comment type="caution">
    <text evidence="2">The sequence shown here is derived from an EMBL/GenBank/DDBJ whole genome shotgun (WGS) entry which is preliminary data.</text>
</comment>